<organismHost>
    <name type="scientific">Paramecium bursaria</name>
    <dbReference type="NCBI Taxonomy" id="74790"/>
</organismHost>
<protein>
    <submittedName>
        <fullName evidence="1">Uncharacterized protein M344L</fullName>
    </submittedName>
</protein>
<reference evidence="1 2" key="1">
    <citation type="journal article" date="2007" name="Virology">
        <title>Sequence and annotation of the 314-kb MT325 and the 321-kb FR483 viruses that infect Chlorella Pbi.</title>
        <authorList>
            <person name="Fitzgerald L.A."/>
            <person name="Graves M.V."/>
            <person name="Li X."/>
            <person name="Feldblyum T."/>
            <person name="Hartigan J."/>
            <person name="Van Etten J.L."/>
        </authorList>
    </citation>
    <scope>NUCLEOTIDE SEQUENCE [LARGE SCALE GENOMIC DNA]</scope>
    <source>
        <strain evidence="1 2">MT325</strain>
    </source>
</reference>
<proteinExistence type="predicted"/>
<name>A7IU74_PBCVM</name>
<evidence type="ECO:0000313" key="1">
    <source>
        <dbReference type="EMBL" id="ABT13898.1"/>
    </source>
</evidence>
<dbReference type="Proteomes" id="UP000246715">
    <property type="component" value="Segment"/>
</dbReference>
<gene>
    <name evidence="1" type="primary">M344L</name>
    <name evidence="1" type="ORF">MT325_M344L</name>
</gene>
<accession>A7IU74</accession>
<evidence type="ECO:0000313" key="2">
    <source>
        <dbReference type="Proteomes" id="UP000246715"/>
    </source>
</evidence>
<dbReference type="EMBL" id="DQ491001">
    <property type="protein sequence ID" value="ABT13898.1"/>
    <property type="molecule type" value="Genomic_DNA"/>
</dbReference>
<organism evidence="1 2">
    <name type="scientific">Paramecium bursaria Chlorella virus MT325</name>
    <name type="common">PBCV-MT325</name>
    <dbReference type="NCBI Taxonomy" id="346932"/>
    <lineage>
        <taxon>Viruses</taxon>
        <taxon>Varidnaviria</taxon>
        <taxon>Bamfordvirae</taxon>
        <taxon>Nucleocytoviricota</taxon>
        <taxon>Megaviricetes</taxon>
        <taxon>Algavirales</taxon>
        <taxon>Phycodnaviridae</taxon>
        <taxon>Chlorovirus</taxon>
        <taxon>Chlorovirus conductrix</taxon>
        <taxon>Paramecium bursaria Chlorella virus A1</taxon>
    </lineage>
</organism>
<sequence>MLDTNFEQEMPNDILRTVYRMAVHLRDRDIYNSKVCEVANKILTDISTNITARMTVGFYSDVFNLRNLCGFIRTYGMGHIVTLDFADRTVNAVLKIKQNDGVYVITDYECTTDNVFALHVVDSLVSQFNEQLVLVNKRRPTRAWIQMQLRDKIIEDLAMATKISVYRLERILDS</sequence>